<sequence length="141" mass="15013">MKINDVILRTVTKIVVFIILTFGVELFISGHNDPGGGFSGGLVLASALLLLYMTYDIETVHKGIPFDFKKIAGLGVFLAVASSAISMLFSKQFLTQEKGEFALPVFGVTELSTVLIFEAGVALTVVGVVVTILLTISEDVS</sequence>
<feature type="transmembrane region" description="Helical" evidence="7">
    <location>
        <begin position="74"/>
        <end position="94"/>
    </location>
</feature>
<feature type="transmembrane region" description="Helical" evidence="7">
    <location>
        <begin position="34"/>
        <end position="53"/>
    </location>
</feature>
<dbReference type="EMBL" id="JACSQY010000002">
    <property type="protein sequence ID" value="MBD7907400.1"/>
    <property type="molecule type" value="Genomic_DNA"/>
</dbReference>
<keyword evidence="4 7" id="KW-0812">Transmembrane</keyword>
<dbReference type="NCBIfam" id="NF009223">
    <property type="entry name" value="PRK12573.1"/>
    <property type="match status" value="1"/>
</dbReference>
<evidence type="ECO:0000313" key="10">
    <source>
        <dbReference type="Proteomes" id="UP000659496"/>
    </source>
</evidence>
<protein>
    <submittedName>
        <fullName evidence="9">Na(+)/H(+) antiporter subunit B</fullName>
    </submittedName>
</protein>
<dbReference type="PANTHER" id="PTHR33932">
    <property type="entry name" value="NA(+)/H(+) ANTIPORTER SUBUNIT B"/>
    <property type="match status" value="1"/>
</dbReference>
<evidence type="ECO:0000256" key="5">
    <source>
        <dbReference type="ARBA" id="ARBA00022989"/>
    </source>
</evidence>
<dbReference type="InterPro" id="IPR050622">
    <property type="entry name" value="CPA3_antiporter_subunitB"/>
</dbReference>
<feature type="domain" description="Na+/H+ antiporter MnhB subunit-related protein" evidence="8">
    <location>
        <begin position="7"/>
        <end position="131"/>
    </location>
</feature>
<feature type="transmembrane region" description="Helical" evidence="7">
    <location>
        <begin position="7"/>
        <end position="28"/>
    </location>
</feature>
<keyword evidence="10" id="KW-1185">Reference proteome</keyword>
<evidence type="ECO:0000259" key="8">
    <source>
        <dbReference type="Pfam" id="PF04039"/>
    </source>
</evidence>
<evidence type="ECO:0000256" key="6">
    <source>
        <dbReference type="ARBA" id="ARBA00023136"/>
    </source>
</evidence>
<organism evidence="9 10">
    <name type="scientific">Sporosarcina gallistercoris</name>
    <dbReference type="NCBI Taxonomy" id="2762245"/>
    <lineage>
        <taxon>Bacteria</taxon>
        <taxon>Bacillati</taxon>
        <taxon>Bacillota</taxon>
        <taxon>Bacilli</taxon>
        <taxon>Bacillales</taxon>
        <taxon>Caryophanaceae</taxon>
        <taxon>Sporosarcina</taxon>
    </lineage>
</organism>
<comment type="caution">
    <text evidence="9">The sequence shown here is derived from an EMBL/GenBank/DDBJ whole genome shotgun (WGS) entry which is preliminary data.</text>
</comment>
<dbReference type="InterPro" id="IPR007182">
    <property type="entry name" value="MnhB"/>
</dbReference>
<evidence type="ECO:0000256" key="1">
    <source>
        <dbReference type="ARBA" id="ARBA00004651"/>
    </source>
</evidence>
<accession>A0ABR8PGV6</accession>
<dbReference type="Pfam" id="PF04039">
    <property type="entry name" value="MnhB"/>
    <property type="match status" value="1"/>
</dbReference>
<gene>
    <name evidence="9" type="ORF">H9659_03510</name>
</gene>
<proteinExistence type="inferred from homology"/>
<keyword evidence="3" id="KW-1003">Cell membrane</keyword>
<dbReference type="RefSeq" id="WP_191688579.1">
    <property type="nucleotide sequence ID" value="NZ_JACSQY010000002.1"/>
</dbReference>
<evidence type="ECO:0000313" key="9">
    <source>
        <dbReference type="EMBL" id="MBD7907400.1"/>
    </source>
</evidence>
<evidence type="ECO:0000256" key="2">
    <source>
        <dbReference type="ARBA" id="ARBA00009425"/>
    </source>
</evidence>
<keyword evidence="6 7" id="KW-0472">Membrane</keyword>
<evidence type="ECO:0000256" key="4">
    <source>
        <dbReference type="ARBA" id="ARBA00022692"/>
    </source>
</evidence>
<dbReference type="Proteomes" id="UP000659496">
    <property type="component" value="Unassembled WGS sequence"/>
</dbReference>
<dbReference type="PANTHER" id="PTHR33932:SF4">
    <property type="entry name" value="NA(+)_H(+) ANTIPORTER SUBUNIT B"/>
    <property type="match status" value="1"/>
</dbReference>
<evidence type="ECO:0000256" key="3">
    <source>
        <dbReference type="ARBA" id="ARBA00022475"/>
    </source>
</evidence>
<comment type="similarity">
    <text evidence="2">Belongs to the CPA3 antiporters (TC 2.A.63) subunit B family.</text>
</comment>
<keyword evidence="5 7" id="KW-1133">Transmembrane helix</keyword>
<evidence type="ECO:0000256" key="7">
    <source>
        <dbReference type="SAM" id="Phobius"/>
    </source>
</evidence>
<comment type="subcellular location">
    <subcellularLocation>
        <location evidence="1">Cell membrane</location>
        <topology evidence="1">Multi-pass membrane protein</topology>
    </subcellularLocation>
</comment>
<name>A0ABR8PGV6_9BACL</name>
<reference evidence="9 10" key="1">
    <citation type="submission" date="2020-08" db="EMBL/GenBank/DDBJ databases">
        <title>A Genomic Blueprint of the Chicken Gut Microbiome.</title>
        <authorList>
            <person name="Gilroy R."/>
            <person name="Ravi A."/>
            <person name="Getino M."/>
            <person name="Pursley I."/>
            <person name="Horton D.L."/>
            <person name="Alikhan N.-F."/>
            <person name="Baker D."/>
            <person name="Gharbi K."/>
            <person name="Hall N."/>
            <person name="Watson M."/>
            <person name="Adriaenssens E.M."/>
            <person name="Foster-Nyarko E."/>
            <person name="Jarju S."/>
            <person name="Secka A."/>
            <person name="Antonio M."/>
            <person name="Oren A."/>
            <person name="Chaudhuri R."/>
            <person name="La Ragione R.M."/>
            <person name="Hildebrand F."/>
            <person name="Pallen M.J."/>
        </authorList>
    </citation>
    <scope>NUCLEOTIDE SEQUENCE [LARGE SCALE GENOMIC DNA]</scope>
    <source>
        <strain evidence="9 10">Sa3CUA8</strain>
    </source>
</reference>
<feature type="transmembrane region" description="Helical" evidence="7">
    <location>
        <begin position="114"/>
        <end position="136"/>
    </location>
</feature>